<gene>
    <name evidence="1" type="ORF">Ciccas_007018</name>
</gene>
<evidence type="ECO:0000313" key="2">
    <source>
        <dbReference type="Proteomes" id="UP001626550"/>
    </source>
</evidence>
<proteinExistence type="predicted"/>
<sequence>MKAFKPLFYPINPESQYDFNVHPQPSSLNSTNYVDKDSMAFYFNSNTSKYPTVPVNSRKHQLNDDSNEPPAVKKYLSEQEMSAHFSSMNINLQGMSASKPDRMEPLYIDSTPPSKLVIEEIDDEGNPIRYFEHMDDETFTSYTGL</sequence>
<evidence type="ECO:0000313" key="1">
    <source>
        <dbReference type="EMBL" id="KAL3314366.1"/>
    </source>
</evidence>
<accession>A0ABD2Q6L8</accession>
<protein>
    <submittedName>
        <fullName evidence="1">Uncharacterized protein</fullName>
    </submittedName>
</protein>
<name>A0ABD2Q6L8_9PLAT</name>
<organism evidence="1 2">
    <name type="scientific">Cichlidogyrus casuarinus</name>
    <dbReference type="NCBI Taxonomy" id="1844966"/>
    <lineage>
        <taxon>Eukaryota</taxon>
        <taxon>Metazoa</taxon>
        <taxon>Spiralia</taxon>
        <taxon>Lophotrochozoa</taxon>
        <taxon>Platyhelminthes</taxon>
        <taxon>Monogenea</taxon>
        <taxon>Monopisthocotylea</taxon>
        <taxon>Dactylogyridea</taxon>
        <taxon>Ancyrocephalidae</taxon>
        <taxon>Cichlidogyrus</taxon>
    </lineage>
</organism>
<dbReference type="AlphaFoldDB" id="A0ABD2Q6L8"/>
<comment type="caution">
    <text evidence="1">The sequence shown here is derived from an EMBL/GenBank/DDBJ whole genome shotgun (WGS) entry which is preliminary data.</text>
</comment>
<keyword evidence="2" id="KW-1185">Reference proteome</keyword>
<reference evidence="1 2" key="1">
    <citation type="submission" date="2024-11" db="EMBL/GenBank/DDBJ databases">
        <title>Adaptive evolution of stress response genes in parasites aligns with host niche diversity.</title>
        <authorList>
            <person name="Hahn C."/>
            <person name="Resl P."/>
        </authorList>
    </citation>
    <scope>NUCLEOTIDE SEQUENCE [LARGE SCALE GENOMIC DNA]</scope>
    <source>
        <strain evidence="1">EGGRZ-B1_66</strain>
        <tissue evidence="1">Body</tissue>
    </source>
</reference>
<dbReference type="Proteomes" id="UP001626550">
    <property type="component" value="Unassembled WGS sequence"/>
</dbReference>
<dbReference type="EMBL" id="JBJKFK010001019">
    <property type="protein sequence ID" value="KAL3314366.1"/>
    <property type="molecule type" value="Genomic_DNA"/>
</dbReference>